<evidence type="ECO:0000256" key="6">
    <source>
        <dbReference type="ARBA" id="ARBA00022777"/>
    </source>
</evidence>
<feature type="domain" description="Histidine kinase" evidence="11">
    <location>
        <begin position="591"/>
        <end position="677"/>
    </location>
</feature>
<dbReference type="SUPFAM" id="SSF48452">
    <property type="entry name" value="TPR-like"/>
    <property type="match status" value="2"/>
</dbReference>
<dbReference type="PANTHER" id="PTHR24421">
    <property type="entry name" value="NITRATE/NITRITE SENSOR PROTEIN NARX-RELATED"/>
    <property type="match status" value="1"/>
</dbReference>
<comment type="caution">
    <text evidence="12">The sequence shown here is derived from an EMBL/GenBank/DDBJ whole genome shotgun (WGS) entry which is preliminary data.</text>
</comment>
<dbReference type="SMART" id="SM00028">
    <property type="entry name" value="TPR"/>
    <property type="match status" value="3"/>
</dbReference>
<name>A0ABS5CQR2_9FLAO</name>
<dbReference type="InterPro" id="IPR036890">
    <property type="entry name" value="HATPase_C_sf"/>
</dbReference>
<keyword evidence="9" id="KW-0802">TPR repeat</keyword>
<evidence type="ECO:0000259" key="11">
    <source>
        <dbReference type="PROSITE" id="PS50109"/>
    </source>
</evidence>
<dbReference type="EC" id="2.7.13.3" evidence="2"/>
<keyword evidence="3" id="KW-0597">Phosphoprotein</keyword>
<protein>
    <recommendedName>
        <fullName evidence="2">histidine kinase</fullName>
        <ecNumber evidence="2">2.7.13.3</ecNumber>
    </recommendedName>
</protein>
<dbReference type="EMBL" id="JAGFBU010000001">
    <property type="protein sequence ID" value="MBP4140948.1"/>
    <property type="molecule type" value="Genomic_DNA"/>
</dbReference>
<keyword evidence="13" id="KW-1185">Reference proteome</keyword>
<dbReference type="Gene3D" id="1.20.5.1930">
    <property type="match status" value="1"/>
</dbReference>
<keyword evidence="10" id="KW-0472">Membrane</keyword>
<dbReference type="InterPro" id="IPR005467">
    <property type="entry name" value="His_kinase_dom"/>
</dbReference>
<evidence type="ECO:0000256" key="1">
    <source>
        <dbReference type="ARBA" id="ARBA00000085"/>
    </source>
</evidence>
<dbReference type="PROSITE" id="PS51257">
    <property type="entry name" value="PROKAR_LIPOPROTEIN"/>
    <property type="match status" value="1"/>
</dbReference>
<dbReference type="Pfam" id="PF02518">
    <property type="entry name" value="HATPase_c"/>
    <property type="match status" value="1"/>
</dbReference>
<keyword evidence="7" id="KW-0067">ATP-binding</keyword>
<dbReference type="SUPFAM" id="SSF55874">
    <property type="entry name" value="ATPase domain of HSP90 chaperone/DNA topoisomerase II/histidine kinase"/>
    <property type="match status" value="1"/>
</dbReference>
<evidence type="ECO:0000256" key="7">
    <source>
        <dbReference type="ARBA" id="ARBA00022840"/>
    </source>
</evidence>
<evidence type="ECO:0000256" key="2">
    <source>
        <dbReference type="ARBA" id="ARBA00012438"/>
    </source>
</evidence>
<keyword evidence="8" id="KW-0902">Two-component regulatory system</keyword>
<keyword evidence="4" id="KW-0808">Transferase</keyword>
<dbReference type="CDD" id="cd16917">
    <property type="entry name" value="HATPase_UhpB-NarQ-NarX-like"/>
    <property type="match status" value="1"/>
</dbReference>
<keyword evidence="6" id="KW-0418">Kinase</keyword>
<dbReference type="PANTHER" id="PTHR24421:SF10">
    <property type="entry name" value="NITRATE_NITRITE SENSOR PROTEIN NARQ"/>
    <property type="match status" value="1"/>
</dbReference>
<evidence type="ECO:0000313" key="12">
    <source>
        <dbReference type="EMBL" id="MBP4140948.1"/>
    </source>
</evidence>
<dbReference type="PROSITE" id="PS50005">
    <property type="entry name" value="TPR"/>
    <property type="match status" value="1"/>
</dbReference>
<evidence type="ECO:0000256" key="10">
    <source>
        <dbReference type="SAM" id="Phobius"/>
    </source>
</evidence>
<keyword evidence="5" id="KW-0547">Nucleotide-binding</keyword>
<accession>A0ABS5CQR2</accession>
<dbReference type="Proteomes" id="UP000674217">
    <property type="component" value="Unassembled WGS sequence"/>
</dbReference>
<comment type="catalytic activity">
    <reaction evidence="1">
        <text>ATP + protein L-histidine = ADP + protein N-phospho-L-histidine.</text>
        <dbReference type="EC" id="2.7.13.3"/>
    </reaction>
</comment>
<evidence type="ECO:0000313" key="13">
    <source>
        <dbReference type="Proteomes" id="UP000674217"/>
    </source>
</evidence>
<dbReference type="InterPro" id="IPR011712">
    <property type="entry name" value="Sig_transdc_His_kin_sub3_dim/P"/>
</dbReference>
<keyword evidence="10" id="KW-0812">Transmembrane</keyword>
<reference evidence="12 13" key="1">
    <citation type="submission" date="2021-03" db="EMBL/GenBank/DDBJ databases">
        <title>Flavobacterium Flabelliformis Sp. Nov. And Flavobacterium Geliluteum Sp. Nov., Two Novel Multidrug Resistant Psychrophilic Species Isolated From Antarctica.</title>
        <authorList>
            <person name="Kralova S."/>
            <person name="Busse H.J."/>
            <person name="Bezdicek M."/>
            <person name="Nykrynova M."/>
            <person name="Kroupova E."/>
            <person name="Krsek D."/>
            <person name="Sedlacek I."/>
        </authorList>
    </citation>
    <scope>NUCLEOTIDE SEQUENCE [LARGE SCALE GENOMIC DNA]</scope>
    <source>
        <strain evidence="12 13">P4023</strain>
    </source>
</reference>
<feature type="transmembrane region" description="Helical" evidence="10">
    <location>
        <begin position="423"/>
        <end position="440"/>
    </location>
</feature>
<organism evidence="12 13">
    <name type="scientific">Flavobacterium flabelliforme</name>
    <dbReference type="NCBI Taxonomy" id="2816119"/>
    <lineage>
        <taxon>Bacteria</taxon>
        <taxon>Pseudomonadati</taxon>
        <taxon>Bacteroidota</taxon>
        <taxon>Flavobacteriia</taxon>
        <taxon>Flavobacteriales</taxon>
        <taxon>Flavobacteriaceae</taxon>
        <taxon>Flavobacterium</taxon>
    </lineage>
</organism>
<evidence type="ECO:0000256" key="5">
    <source>
        <dbReference type="ARBA" id="ARBA00022741"/>
    </source>
</evidence>
<sequence length="677" mass="78024">MKILLKSIYPLLLLVLFIFLSCNQKNKFSATIDSSEDSLSSYLSLANDFNLPPEKRKQFNQKAFSIIIDQPSDSLNTVNLFKVANRYYNMDRLRDFKATVDIILEKTISNQDTISRIKAYTYLGDFYLEKSVSDSAFMYYSKAEKMYLHRNNMLDLAKTRLNKALLQFNVGDFLGSEITVFNALRAVKDEKNSVITYDSYNLLGLIHNELGNYERAIEYNLKALNAIDYTTPSIFQSKATSLNNIGYIYQNTNKHRKAIGFFIEGLEQKNLKTDKASLYAMLIDNLAYSKFKTGDFTGLPEEFYQSLQLRDSLKLTSGILVSKMRLSEYFAFKNDSIKALKYAEESLILAKEVKNYKSVLLALKRLSTLQPKKAAFYAKQYIRINDSLQSSERKIGEKFTRIEYETDQIKSENSDLMIRNRNMVYFFSAFAVLGILILIIKTQKTKNRELLFKQEQQKANAEIYNLMLSQQSTIEENRIKEKNRVARELHDGVLGRMFGVRMNLDSLNGFQDQIAIKQRTAYLSELKNIEQDIREISHDLSKEKSELINNFVVILDRLFEEQRKTYKSKFISVIDATIRWESIDNAVKISLYRIIQESLQNSNKYADSNTIKVSFSQAENNLKLEISDDGIGFNLKTAKKGIGIQNILFRVQECNGQVEIKSNKGQGTTIIITIPIE</sequence>
<dbReference type="SMART" id="SM00387">
    <property type="entry name" value="HATPase_c"/>
    <property type="match status" value="1"/>
</dbReference>
<gene>
    <name evidence="12" type="ORF">J3S90_03955</name>
</gene>
<proteinExistence type="predicted"/>
<dbReference type="Gene3D" id="3.30.565.10">
    <property type="entry name" value="Histidine kinase-like ATPase, C-terminal domain"/>
    <property type="match status" value="1"/>
</dbReference>
<dbReference type="InterPro" id="IPR011990">
    <property type="entry name" value="TPR-like_helical_dom_sf"/>
</dbReference>
<feature type="repeat" description="TPR" evidence="9">
    <location>
        <begin position="197"/>
        <end position="230"/>
    </location>
</feature>
<dbReference type="InterPro" id="IPR050482">
    <property type="entry name" value="Sensor_HK_TwoCompSys"/>
</dbReference>
<evidence type="ECO:0000256" key="3">
    <source>
        <dbReference type="ARBA" id="ARBA00022553"/>
    </source>
</evidence>
<dbReference type="Gene3D" id="1.25.40.10">
    <property type="entry name" value="Tetratricopeptide repeat domain"/>
    <property type="match status" value="2"/>
</dbReference>
<evidence type="ECO:0000256" key="4">
    <source>
        <dbReference type="ARBA" id="ARBA00022679"/>
    </source>
</evidence>
<keyword evidence="10" id="KW-1133">Transmembrane helix</keyword>
<dbReference type="Pfam" id="PF07730">
    <property type="entry name" value="HisKA_3"/>
    <property type="match status" value="1"/>
</dbReference>
<dbReference type="InterPro" id="IPR003594">
    <property type="entry name" value="HATPase_dom"/>
</dbReference>
<dbReference type="InterPro" id="IPR019734">
    <property type="entry name" value="TPR_rpt"/>
</dbReference>
<dbReference type="PROSITE" id="PS50109">
    <property type="entry name" value="HIS_KIN"/>
    <property type="match status" value="1"/>
</dbReference>
<evidence type="ECO:0000256" key="8">
    <source>
        <dbReference type="ARBA" id="ARBA00023012"/>
    </source>
</evidence>
<evidence type="ECO:0000256" key="9">
    <source>
        <dbReference type="PROSITE-ProRule" id="PRU00339"/>
    </source>
</evidence>